<comment type="caution">
    <text evidence="1">The sequence shown here is derived from an EMBL/GenBank/DDBJ whole genome shotgun (WGS) entry which is preliminary data.</text>
</comment>
<evidence type="ECO:0008006" key="3">
    <source>
        <dbReference type="Google" id="ProtNLM"/>
    </source>
</evidence>
<dbReference type="Gene3D" id="3.30.70.1290">
    <property type="entry name" value="Transposase IS200-like"/>
    <property type="match status" value="1"/>
</dbReference>
<evidence type="ECO:0000313" key="2">
    <source>
        <dbReference type="Proteomes" id="UP000245293"/>
    </source>
</evidence>
<name>A0A2V1P658_9RHOB</name>
<protein>
    <recommendedName>
        <fullName evidence="3">Transposase IS200-like domain-containing protein</fullName>
    </recommendedName>
</protein>
<dbReference type="AlphaFoldDB" id="A0A2V1P658"/>
<dbReference type="RefSeq" id="WP_109387050.1">
    <property type="nucleotide sequence ID" value="NZ_QETF01000003.1"/>
</dbReference>
<evidence type="ECO:0000313" key="1">
    <source>
        <dbReference type="EMBL" id="PWG17989.1"/>
    </source>
</evidence>
<dbReference type="OrthoDB" id="9794403at2"/>
<dbReference type="GO" id="GO:0004803">
    <property type="term" value="F:transposase activity"/>
    <property type="evidence" value="ECO:0007669"/>
    <property type="project" value="InterPro"/>
</dbReference>
<organism evidence="1 2">
    <name type="scientific">Salibaculum griseiflavum</name>
    <dbReference type="NCBI Taxonomy" id="1914409"/>
    <lineage>
        <taxon>Bacteria</taxon>
        <taxon>Pseudomonadati</taxon>
        <taxon>Pseudomonadota</taxon>
        <taxon>Alphaproteobacteria</taxon>
        <taxon>Rhodobacterales</taxon>
        <taxon>Roseobacteraceae</taxon>
        <taxon>Salibaculum</taxon>
    </lineage>
</organism>
<dbReference type="GO" id="GO:0003677">
    <property type="term" value="F:DNA binding"/>
    <property type="evidence" value="ECO:0007669"/>
    <property type="project" value="InterPro"/>
</dbReference>
<reference evidence="2" key="1">
    <citation type="submission" date="2018-05" db="EMBL/GenBank/DDBJ databases">
        <authorList>
            <person name="Du Z."/>
            <person name="Wang X."/>
        </authorList>
    </citation>
    <scope>NUCLEOTIDE SEQUENCE [LARGE SCALE GENOMIC DNA]</scope>
    <source>
        <strain evidence="2">WDS4C29</strain>
    </source>
</reference>
<dbReference type="EMBL" id="QETF01000003">
    <property type="protein sequence ID" value="PWG17989.1"/>
    <property type="molecule type" value="Genomic_DNA"/>
</dbReference>
<keyword evidence="2" id="KW-1185">Reference proteome</keyword>
<accession>A0A2V1P658</accession>
<dbReference type="GO" id="GO:0006313">
    <property type="term" value="P:DNA transposition"/>
    <property type="evidence" value="ECO:0007669"/>
    <property type="project" value="InterPro"/>
</dbReference>
<gene>
    <name evidence="1" type="ORF">DFK10_04605</name>
</gene>
<dbReference type="Proteomes" id="UP000245293">
    <property type="component" value="Unassembled WGS sequence"/>
</dbReference>
<sequence>MTDLPAPSRFFAYFAVTLRLADASSDLLIRRIPVLRDCVALARLHTGIEIDTATVLPAEMHFLCRMMPGEEPGAALRLIRDSFTRHAADGRPAWDTESPVSRVHGPAIEARRRFILAAPVRAGLVRDAADWPYSSLHHRGANRRDLVVA</sequence>
<proteinExistence type="predicted"/>
<dbReference type="InterPro" id="IPR036515">
    <property type="entry name" value="Transposase_17_sf"/>
</dbReference>